<feature type="compositionally biased region" description="Polar residues" evidence="7">
    <location>
        <begin position="773"/>
        <end position="789"/>
    </location>
</feature>
<dbReference type="InterPro" id="IPR000047">
    <property type="entry name" value="HTH_motif"/>
</dbReference>
<evidence type="ECO:0000256" key="2">
    <source>
        <dbReference type="ARBA" id="ARBA00023125"/>
    </source>
</evidence>
<accession>A0ABR4Q4F8</accession>
<dbReference type="PRINTS" id="PR00031">
    <property type="entry name" value="HTHREPRESSR"/>
</dbReference>
<dbReference type="InterPro" id="IPR051895">
    <property type="entry name" value="OTP_Homeobox"/>
</dbReference>
<dbReference type="SMART" id="SM00389">
    <property type="entry name" value="HOX"/>
    <property type="match status" value="1"/>
</dbReference>
<feature type="region of interest" description="Disordered" evidence="7">
    <location>
        <begin position="129"/>
        <end position="196"/>
    </location>
</feature>
<dbReference type="GO" id="GO:0003677">
    <property type="term" value="F:DNA binding"/>
    <property type="evidence" value="ECO:0007669"/>
    <property type="project" value="UniProtKB-KW"/>
</dbReference>
<comment type="caution">
    <text evidence="9">The sequence shown here is derived from an EMBL/GenBank/DDBJ whole genome shotgun (WGS) entry which is preliminary data.</text>
</comment>
<evidence type="ECO:0000256" key="4">
    <source>
        <dbReference type="ARBA" id="ARBA00023242"/>
    </source>
</evidence>
<feature type="domain" description="Homeobox" evidence="8">
    <location>
        <begin position="329"/>
        <end position="389"/>
    </location>
</feature>
<dbReference type="Pfam" id="PF00046">
    <property type="entry name" value="Homeodomain"/>
    <property type="match status" value="1"/>
</dbReference>
<feature type="DNA-binding region" description="Homeobox" evidence="5">
    <location>
        <begin position="331"/>
        <end position="390"/>
    </location>
</feature>
<reference evidence="9 10" key="1">
    <citation type="journal article" date="2022" name="Front. Cell. Infect. Microbiol.">
        <title>The Genomes of Two Strains of Taenia crassiceps the Animal Model for the Study of Human Cysticercosis.</title>
        <authorList>
            <person name="Bobes R.J."/>
            <person name="Estrada K."/>
            <person name="Rios-Valencia D.G."/>
            <person name="Calderon-Gallegos A."/>
            <person name="de la Torre P."/>
            <person name="Carrero J.C."/>
            <person name="Sanchez-Flores A."/>
            <person name="Laclette J.P."/>
        </authorList>
    </citation>
    <scope>NUCLEOTIDE SEQUENCE [LARGE SCALE GENOMIC DNA]</scope>
    <source>
        <strain evidence="9">WFUcys</strain>
    </source>
</reference>
<dbReference type="PROSITE" id="PS50071">
    <property type="entry name" value="HOMEOBOX_2"/>
    <property type="match status" value="1"/>
</dbReference>
<feature type="region of interest" description="Disordered" evidence="7">
    <location>
        <begin position="592"/>
        <end position="624"/>
    </location>
</feature>
<evidence type="ECO:0000256" key="5">
    <source>
        <dbReference type="PROSITE-ProRule" id="PRU00108"/>
    </source>
</evidence>
<sequence>MERQICDYHPATMAEMVMMQQYMSSHQNYWSSSMPHEANSGIYPGFPLDPYGDCTSPIFKPSAYPNTVYAPPDTMLAFSSDHYGLKVTDEKVNSDVMQKPQPSTDNGYTQLGGPTLHHQAFREQLTQNSNSLDHQTKVETTTAEQTANESKPSTVDRVLSSPPSETTSNGQESYQTSSNPPPTNNGNNQLTETINGDGDKALEDVKQSQQSSDSTLGRIYTDILKRTIGLGTNQSTFPKLEATTNSSGGYNDYDDDNVGTDEEDTETYSQTHFTKTPSNNVPANSNGSFDSYHALVGYESQNTSSATPSVAAVNSVAIAAAAAAAAASAKQKRHRTRFTPGQLNELERVFAKTHYPDIFMREELALRIGLTESRVQVWFQNRRAKWKKRKKTGSGGSSSCTGGGSSTNSNVSSAFKTPSLTMNSLARGLESAQNIFAKASQQPSTPPTLSLLHAACSRAAVQLSPEHLSVYNPHPSSNRMSPYSTASMAGGGSGSSVYSGGYCMEDLTHSAVFKQAMLTNSIHSGGGNPASSQSREASPPPPPPHPHAPLHSTWPPSYQSSRPTSVPISGAFQSSISDSLVTDALMNQYGGLLAPRRNPSVEEPLVHPPPPPPHPPPPPPSSMHFQEYEALSNIEATMQDCYQGLLAQRRLGDFEFCDRGRQQWVEGESGERTGEVTPFPFVSGADSVNHGGNGTSTVSSATGNRETGYCSSIDEKPVEGLSVPNSYFSAHSAVPNHYSENENPSNDDVAKSFVLDVGQTNDTSCALVHHNMSPLSKKSRLSQQNGLRA</sequence>
<dbReference type="SUPFAM" id="SSF46689">
    <property type="entry name" value="Homeodomain-like"/>
    <property type="match status" value="1"/>
</dbReference>
<comment type="similarity">
    <text evidence="1">Belongs to the paired homeobox family. Bicoid subfamily.</text>
</comment>
<feature type="compositionally biased region" description="Pro residues" evidence="7">
    <location>
        <begin position="538"/>
        <end position="547"/>
    </location>
</feature>
<feature type="compositionally biased region" description="Pro residues" evidence="7">
    <location>
        <begin position="606"/>
        <end position="621"/>
    </location>
</feature>
<evidence type="ECO:0000313" key="9">
    <source>
        <dbReference type="EMBL" id="KAL5104495.1"/>
    </source>
</evidence>
<dbReference type="Gene3D" id="1.10.10.60">
    <property type="entry name" value="Homeodomain-like"/>
    <property type="match status" value="1"/>
</dbReference>
<feature type="region of interest" description="Disordered" evidence="7">
    <location>
        <begin position="682"/>
        <end position="712"/>
    </location>
</feature>
<keyword evidence="2 5" id="KW-0238">DNA-binding</keyword>
<dbReference type="InterPro" id="IPR009057">
    <property type="entry name" value="Homeodomain-like_sf"/>
</dbReference>
<keyword evidence="10" id="KW-1185">Reference proteome</keyword>
<dbReference type="CDD" id="cd00086">
    <property type="entry name" value="homeodomain"/>
    <property type="match status" value="1"/>
</dbReference>
<evidence type="ECO:0000256" key="6">
    <source>
        <dbReference type="RuleBase" id="RU000682"/>
    </source>
</evidence>
<feature type="compositionally biased region" description="Gly residues" evidence="7">
    <location>
        <begin position="393"/>
        <end position="405"/>
    </location>
</feature>
<organism evidence="9 10">
    <name type="scientific">Taenia crassiceps</name>
    <dbReference type="NCBI Taxonomy" id="6207"/>
    <lineage>
        <taxon>Eukaryota</taxon>
        <taxon>Metazoa</taxon>
        <taxon>Spiralia</taxon>
        <taxon>Lophotrochozoa</taxon>
        <taxon>Platyhelminthes</taxon>
        <taxon>Cestoda</taxon>
        <taxon>Eucestoda</taxon>
        <taxon>Cyclophyllidea</taxon>
        <taxon>Taeniidae</taxon>
        <taxon>Taenia</taxon>
    </lineage>
</organism>
<feature type="region of interest" description="Disordered" evidence="7">
    <location>
        <begin position="770"/>
        <end position="789"/>
    </location>
</feature>
<comment type="subcellular location">
    <subcellularLocation>
        <location evidence="5 6">Nucleus</location>
    </subcellularLocation>
</comment>
<feature type="compositionally biased region" description="Polar residues" evidence="7">
    <location>
        <begin position="129"/>
        <end position="153"/>
    </location>
</feature>
<feature type="compositionally biased region" description="Polar residues" evidence="7">
    <location>
        <begin position="554"/>
        <end position="570"/>
    </location>
</feature>
<proteinExistence type="inferred from homology"/>
<keyword evidence="4 5" id="KW-0539">Nucleus</keyword>
<dbReference type="Proteomes" id="UP001651158">
    <property type="component" value="Unassembled WGS sequence"/>
</dbReference>
<dbReference type="PANTHER" id="PTHR46770:SF1">
    <property type="entry name" value="HOMEOBOX PROTEIN ORTHOPEDIA"/>
    <property type="match status" value="1"/>
</dbReference>
<keyword evidence="3 5" id="KW-0371">Homeobox</keyword>
<dbReference type="InterPro" id="IPR001356">
    <property type="entry name" value="HD"/>
</dbReference>
<dbReference type="InterPro" id="IPR017970">
    <property type="entry name" value="Homeobox_CS"/>
</dbReference>
<feature type="compositionally biased region" description="Polar residues" evidence="7">
    <location>
        <begin position="695"/>
        <end position="705"/>
    </location>
</feature>
<dbReference type="EMBL" id="JAKROA010000012">
    <property type="protein sequence ID" value="KAL5104495.1"/>
    <property type="molecule type" value="Genomic_DNA"/>
</dbReference>
<evidence type="ECO:0000259" key="8">
    <source>
        <dbReference type="PROSITE" id="PS50071"/>
    </source>
</evidence>
<dbReference type="PROSITE" id="PS00027">
    <property type="entry name" value="HOMEOBOX_1"/>
    <property type="match status" value="1"/>
</dbReference>
<evidence type="ECO:0000313" key="10">
    <source>
        <dbReference type="Proteomes" id="UP001651158"/>
    </source>
</evidence>
<feature type="region of interest" description="Disordered" evidence="7">
    <location>
        <begin position="520"/>
        <end position="570"/>
    </location>
</feature>
<feature type="region of interest" description="Disordered" evidence="7">
    <location>
        <begin position="470"/>
        <end position="490"/>
    </location>
</feature>
<feature type="compositionally biased region" description="Polar residues" evidence="7">
    <location>
        <begin position="161"/>
        <end position="175"/>
    </location>
</feature>
<name>A0ABR4Q4F8_9CEST</name>
<protein>
    <submittedName>
        <fullName evidence="9">Homeobox protein orthopedia</fullName>
    </submittedName>
</protein>
<evidence type="ECO:0000256" key="1">
    <source>
        <dbReference type="ARBA" id="ARBA00006503"/>
    </source>
</evidence>
<gene>
    <name evidence="9" type="ORF">TcWFU_006956</name>
</gene>
<evidence type="ECO:0000256" key="3">
    <source>
        <dbReference type="ARBA" id="ARBA00023155"/>
    </source>
</evidence>
<dbReference type="PANTHER" id="PTHR46770">
    <property type="entry name" value="HOMEOBOX PROTEIN ORTHOPEDIA"/>
    <property type="match status" value="1"/>
</dbReference>
<evidence type="ECO:0000256" key="7">
    <source>
        <dbReference type="SAM" id="MobiDB-lite"/>
    </source>
</evidence>
<feature type="region of interest" description="Disordered" evidence="7">
    <location>
        <begin position="386"/>
        <end position="414"/>
    </location>
</feature>
<feature type="compositionally biased region" description="Polar residues" evidence="7">
    <location>
        <begin position="100"/>
        <end position="109"/>
    </location>
</feature>
<feature type="region of interest" description="Disordered" evidence="7">
    <location>
        <begin position="92"/>
        <end position="114"/>
    </location>
</feature>